<evidence type="ECO:0000256" key="1">
    <source>
        <dbReference type="ARBA" id="ARBA00008324"/>
    </source>
</evidence>
<dbReference type="OrthoDB" id="46529at2759"/>
<proteinExistence type="inferred from homology"/>
<dbReference type="InterPro" id="IPR003736">
    <property type="entry name" value="PAAI_dom"/>
</dbReference>
<keyword evidence="5" id="KW-1185">Reference proteome</keyword>
<comment type="similarity">
    <text evidence="1">Belongs to the thioesterase PaaI family.</text>
</comment>
<dbReference type="PANTHER" id="PTHR21660:SF1">
    <property type="entry name" value="ACYL-COENZYME A THIOESTERASE 13"/>
    <property type="match status" value="1"/>
</dbReference>
<protein>
    <recommendedName>
        <fullName evidence="3">Thioesterase domain-containing protein</fullName>
    </recommendedName>
</protein>
<dbReference type="PANTHER" id="PTHR21660">
    <property type="entry name" value="THIOESTERASE SUPERFAMILY MEMBER-RELATED"/>
    <property type="match status" value="1"/>
</dbReference>
<evidence type="ECO:0000256" key="2">
    <source>
        <dbReference type="ARBA" id="ARBA00022801"/>
    </source>
</evidence>
<name>A0A553N9G1_TIGCA</name>
<dbReference type="InterPro" id="IPR039298">
    <property type="entry name" value="ACOT13"/>
</dbReference>
<dbReference type="EMBL" id="VCGU01000459">
    <property type="protein sequence ID" value="TRY62072.1"/>
    <property type="molecule type" value="Genomic_DNA"/>
</dbReference>
<sequence length="152" mass="16458">MASSSSVNKSQLAVANLKKVLQYMSQGTNFNAPILKHCRLIKGEPNYVVLGYKVPQEHTNPYGTLHGGMSATLVDIVSSMAIVDHEEESLGKLGVSVDLNINYLNAAKVGEELLIEGRASKIGKTLAFLECEIKTKDTNKIVVKGTHTKFIG</sequence>
<organism evidence="4 5">
    <name type="scientific">Tigriopus californicus</name>
    <name type="common">Marine copepod</name>
    <dbReference type="NCBI Taxonomy" id="6832"/>
    <lineage>
        <taxon>Eukaryota</taxon>
        <taxon>Metazoa</taxon>
        <taxon>Ecdysozoa</taxon>
        <taxon>Arthropoda</taxon>
        <taxon>Crustacea</taxon>
        <taxon>Multicrustacea</taxon>
        <taxon>Hexanauplia</taxon>
        <taxon>Copepoda</taxon>
        <taxon>Harpacticoida</taxon>
        <taxon>Harpacticidae</taxon>
        <taxon>Tigriopus</taxon>
    </lineage>
</organism>
<reference evidence="4 5" key="1">
    <citation type="journal article" date="2018" name="Nat. Ecol. Evol.">
        <title>Genomic signatures of mitonuclear coevolution across populations of Tigriopus californicus.</title>
        <authorList>
            <person name="Barreto F.S."/>
            <person name="Watson E.T."/>
            <person name="Lima T.G."/>
            <person name="Willett C.S."/>
            <person name="Edmands S."/>
            <person name="Li W."/>
            <person name="Burton R.S."/>
        </authorList>
    </citation>
    <scope>NUCLEOTIDE SEQUENCE [LARGE SCALE GENOMIC DNA]</scope>
    <source>
        <strain evidence="4 5">San Diego</strain>
    </source>
</reference>
<gene>
    <name evidence="4" type="ORF">TCAL_01789</name>
</gene>
<comment type="caution">
    <text evidence="4">The sequence shown here is derived from an EMBL/GenBank/DDBJ whole genome shotgun (WGS) entry which is preliminary data.</text>
</comment>
<dbReference type="Gene3D" id="3.10.129.10">
    <property type="entry name" value="Hotdog Thioesterase"/>
    <property type="match status" value="1"/>
</dbReference>
<dbReference type="STRING" id="6832.A0A553N9G1"/>
<dbReference type="Pfam" id="PF03061">
    <property type="entry name" value="4HBT"/>
    <property type="match status" value="1"/>
</dbReference>
<evidence type="ECO:0000259" key="3">
    <source>
        <dbReference type="Pfam" id="PF03061"/>
    </source>
</evidence>
<dbReference type="FunFam" id="3.10.129.10:FF:000033">
    <property type="entry name" value="acyl-coenzyme A thioesterase 13"/>
    <property type="match status" value="1"/>
</dbReference>
<dbReference type="InterPro" id="IPR029069">
    <property type="entry name" value="HotDog_dom_sf"/>
</dbReference>
<dbReference type="NCBIfam" id="TIGR00369">
    <property type="entry name" value="unchar_dom_1"/>
    <property type="match status" value="1"/>
</dbReference>
<dbReference type="CDD" id="cd03443">
    <property type="entry name" value="PaaI_thioesterase"/>
    <property type="match status" value="1"/>
</dbReference>
<dbReference type="SUPFAM" id="SSF54637">
    <property type="entry name" value="Thioesterase/thiol ester dehydrase-isomerase"/>
    <property type="match status" value="1"/>
</dbReference>
<dbReference type="InterPro" id="IPR006683">
    <property type="entry name" value="Thioestr_dom"/>
</dbReference>
<dbReference type="AlphaFoldDB" id="A0A553N9G1"/>
<evidence type="ECO:0000313" key="4">
    <source>
        <dbReference type="EMBL" id="TRY62072.1"/>
    </source>
</evidence>
<keyword evidence="2" id="KW-0378">Hydrolase</keyword>
<dbReference type="GO" id="GO:0047617">
    <property type="term" value="F:fatty acyl-CoA hydrolase activity"/>
    <property type="evidence" value="ECO:0007669"/>
    <property type="project" value="InterPro"/>
</dbReference>
<evidence type="ECO:0000313" key="5">
    <source>
        <dbReference type="Proteomes" id="UP000318571"/>
    </source>
</evidence>
<feature type="domain" description="Thioesterase" evidence="3">
    <location>
        <begin position="62"/>
        <end position="140"/>
    </location>
</feature>
<accession>A0A553N9G1</accession>
<dbReference type="OMA" id="RDKVMVS"/>
<dbReference type="Proteomes" id="UP000318571">
    <property type="component" value="Chromosome 8"/>
</dbReference>